<name>A0A914C5J4_9BILA</name>
<keyword evidence="2" id="KW-1185">Reference proteome</keyword>
<dbReference type="Proteomes" id="UP000887540">
    <property type="component" value="Unplaced"/>
</dbReference>
<dbReference type="GO" id="GO:0005758">
    <property type="term" value="C:mitochondrial intermembrane space"/>
    <property type="evidence" value="ECO:0007669"/>
    <property type="project" value="InterPro"/>
</dbReference>
<evidence type="ECO:0000313" key="2">
    <source>
        <dbReference type="Proteomes" id="UP000887540"/>
    </source>
</evidence>
<organism evidence="2 3">
    <name type="scientific">Acrobeloides nanus</name>
    <dbReference type="NCBI Taxonomy" id="290746"/>
    <lineage>
        <taxon>Eukaryota</taxon>
        <taxon>Metazoa</taxon>
        <taxon>Ecdysozoa</taxon>
        <taxon>Nematoda</taxon>
        <taxon>Chromadorea</taxon>
        <taxon>Rhabditida</taxon>
        <taxon>Tylenchina</taxon>
        <taxon>Cephalobomorpha</taxon>
        <taxon>Cephaloboidea</taxon>
        <taxon>Cephalobidae</taxon>
        <taxon>Acrobeloides</taxon>
    </lineage>
</organism>
<dbReference type="Pfam" id="PF04707">
    <property type="entry name" value="PRELI"/>
    <property type="match status" value="1"/>
</dbReference>
<evidence type="ECO:0000313" key="3">
    <source>
        <dbReference type="WBParaSite" id="ACRNAN_Path_338.g1298.t1"/>
    </source>
</evidence>
<feature type="domain" description="PRELI/MSF1" evidence="1">
    <location>
        <begin position="1"/>
        <end position="170"/>
    </location>
</feature>
<dbReference type="WBParaSite" id="ACRNAN_Path_338.g1298.t1">
    <property type="protein sequence ID" value="ACRNAN_Path_338.g1298.t1"/>
    <property type="gene ID" value="ACRNAN_Path_338.g1298"/>
</dbReference>
<dbReference type="InterPro" id="IPR037365">
    <property type="entry name" value="Slowmo/Ups"/>
</dbReference>
<evidence type="ECO:0000259" key="1">
    <source>
        <dbReference type="PROSITE" id="PS50904"/>
    </source>
</evidence>
<dbReference type="PANTHER" id="PTHR11158">
    <property type="entry name" value="MSF1/PX19 RELATED"/>
    <property type="match status" value="1"/>
</dbReference>
<proteinExistence type="predicted"/>
<protein>
    <submittedName>
        <fullName evidence="3">PRELI/MSF1 domain-containing protein</fullName>
    </submittedName>
</protein>
<dbReference type="AlphaFoldDB" id="A0A914C5J4"/>
<accession>A0A914C5J4</accession>
<reference evidence="3" key="1">
    <citation type="submission" date="2022-11" db="UniProtKB">
        <authorList>
            <consortium name="WormBaseParasite"/>
        </authorList>
    </citation>
    <scope>IDENTIFICATION</scope>
</reference>
<dbReference type="InterPro" id="IPR006797">
    <property type="entry name" value="PRELI/MSF1_dom"/>
</dbReference>
<sequence length="201" mass="23425">MKYWTQERVFDHPWNIVANAAYRKYPNPVNENITGIDVLQQDLKNGVLQSERLLQSHFSIPGWASKLTGFSGTQYSYELSKIDPINRSMHLFTRNLNIVSMLRVDEKLVYEQHPTDPNKTLLKQEAIVEVNLPALTDYCEKTFMSTYQKNAEKGPRGLEWVIEQLKREYNDLSSKVSHELYDLTNVTGLHFPIKERETIFS</sequence>
<dbReference type="PROSITE" id="PS50904">
    <property type="entry name" value="PRELI_MSF1"/>
    <property type="match status" value="1"/>
</dbReference>